<comment type="caution">
    <text evidence="2">The sequence shown here is derived from an EMBL/GenBank/DDBJ whole genome shotgun (WGS) entry which is preliminary data.</text>
</comment>
<gene>
    <name evidence="2" type="ORF">THFILI_11355</name>
</gene>
<dbReference type="SUPFAM" id="SSF51695">
    <property type="entry name" value="PLC-like phosphodiesterases"/>
    <property type="match status" value="1"/>
</dbReference>
<dbReference type="Proteomes" id="UP000030364">
    <property type="component" value="Unassembled WGS sequence"/>
</dbReference>
<reference evidence="2 3" key="1">
    <citation type="journal article" date="2015" name="Genome Announc.">
        <title>Draft Genome Sequence of the Thermophile Thermus filiformis ATCC 43280, Producer of Carotenoid-(Di)glucoside-Branched Fatty Acid (Di)esters and Source of Hyperthermostable Enzymes of Biotechnological Interest.</title>
        <authorList>
            <person name="Mandelli F."/>
            <person name="Oliveira Ramires B."/>
            <person name="Couger M.B."/>
            <person name="Paixao D.A."/>
            <person name="Camilo C.M."/>
            <person name="Polikarpov I."/>
            <person name="Prade R."/>
            <person name="Riano-Pachon D.M."/>
            <person name="Squina F.M."/>
        </authorList>
    </citation>
    <scope>NUCLEOTIDE SEQUENCE [LARGE SCALE GENOMIC DNA]</scope>
    <source>
        <strain evidence="2 3">ATCC 43280</strain>
    </source>
</reference>
<accession>A0A0D6XAQ7</accession>
<dbReference type="Pfam" id="PF03009">
    <property type="entry name" value="GDPD"/>
    <property type="match status" value="2"/>
</dbReference>
<dbReference type="RefSeq" id="WP_038062812.1">
    <property type="nucleotide sequence ID" value="NZ_JPSL02000040.1"/>
</dbReference>
<dbReference type="STRING" id="276.THFILI_11355"/>
<feature type="domain" description="GP-PDE" evidence="1">
    <location>
        <begin position="2"/>
        <end position="208"/>
    </location>
</feature>
<evidence type="ECO:0000259" key="1">
    <source>
        <dbReference type="PROSITE" id="PS51704"/>
    </source>
</evidence>
<dbReference type="PANTHER" id="PTHR46211">
    <property type="entry name" value="GLYCEROPHOSPHORYL DIESTER PHOSPHODIESTERASE"/>
    <property type="match status" value="1"/>
</dbReference>
<dbReference type="InterPro" id="IPR017946">
    <property type="entry name" value="PLC-like_Pdiesterase_TIM-brl"/>
</dbReference>
<dbReference type="AlphaFoldDB" id="A0A0D6XAQ7"/>
<dbReference type="GO" id="GO:0008081">
    <property type="term" value="F:phosphoric diester hydrolase activity"/>
    <property type="evidence" value="ECO:0007669"/>
    <property type="project" value="InterPro"/>
</dbReference>
<evidence type="ECO:0000313" key="2">
    <source>
        <dbReference type="EMBL" id="KIX84431.1"/>
    </source>
</evidence>
<keyword evidence="3" id="KW-1185">Reference proteome</keyword>
<dbReference type="PROSITE" id="PS51704">
    <property type="entry name" value="GP_PDE"/>
    <property type="match status" value="1"/>
</dbReference>
<dbReference type="InterPro" id="IPR030395">
    <property type="entry name" value="GP_PDE_dom"/>
</dbReference>
<organism evidence="2 3">
    <name type="scientific">Thermus filiformis</name>
    <dbReference type="NCBI Taxonomy" id="276"/>
    <lineage>
        <taxon>Bacteria</taxon>
        <taxon>Thermotogati</taxon>
        <taxon>Deinococcota</taxon>
        <taxon>Deinococci</taxon>
        <taxon>Thermales</taxon>
        <taxon>Thermaceae</taxon>
        <taxon>Thermus</taxon>
    </lineage>
</organism>
<dbReference type="CDD" id="cd08556">
    <property type="entry name" value="GDPD"/>
    <property type="match status" value="1"/>
</dbReference>
<name>A0A0D6XAQ7_THEFI</name>
<dbReference type="Gene3D" id="3.20.20.190">
    <property type="entry name" value="Phosphatidylinositol (PI) phosphodiesterase"/>
    <property type="match status" value="1"/>
</dbReference>
<protein>
    <submittedName>
        <fullName evidence="2">Glycerophosphodiester phosphodiesterase</fullName>
    </submittedName>
</protein>
<dbReference type="GO" id="GO:0006629">
    <property type="term" value="P:lipid metabolic process"/>
    <property type="evidence" value="ECO:0007669"/>
    <property type="project" value="InterPro"/>
</dbReference>
<evidence type="ECO:0000313" key="3">
    <source>
        <dbReference type="Proteomes" id="UP000030364"/>
    </source>
</evidence>
<dbReference type="OrthoDB" id="384721at2"/>
<dbReference type="PROSITE" id="PS50007">
    <property type="entry name" value="PIPLC_X_DOMAIN"/>
    <property type="match status" value="1"/>
</dbReference>
<dbReference type="PANTHER" id="PTHR46211:SF14">
    <property type="entry name" value="GLYCEROPHOSPHODIESTER PHOSPHODIESTERASE"/>
    <property type="match status" value="1"/>
</dbReference>
<proteinExistence type="predicted"/>
<dbReference type="EMBL" id="JPSL02000040">
    <property type="protein sequence ID" value="KIX84431.1"/>
    <property type="molecule type" value="Genomic_DNA"/>
</dbReference>
<sequence length="208" mass="23528">MPLLLGHRGAPRLARENTLEAFRLALEKGMDGVELDVQMTRDGVLVVHHDFTLEGRPLSFWASSDLPPYIPRLEEVLSQLQGAYVNVELKSLPPSDGREKVLAELLSRFSLERIWVSSFDPFALLRLRRLDPRIPLGFLLEVEEGFDLVPCLGVDWVHPEAGLLTEERVRSLKRRHKVAAWTVNDPARMEELARFGVDALITDLAGFL</sequence>